<evidence type="ECO:0000259" key="4">
    <source>
        <dbReference type="SMART" id="SM00827"/>
    </source>
</evidence>
<dbReference type="GO" id="GO:0004312">
    <property type="term" value="F:fatty acid synthase activity"/>
    <property type="evidence" value="ECO:0007669"/>
    <property type="project" value="TreeGrafter"/>
</dbReference>
<reference evidence="6" key="2">
    <citation type="submission" date="2024-06" db="EMBL/GenBank/DDBJ databases">
        <title>Micromonospora mangrovi CCTCC AA 2012012 genome sequences.</title>
        <authorList>
            <person name="Gao J."/>
        </authorList>
    </citation>
    <scope>NUCLEOTIDE SEQUENCE</scope>
    <source>
        <strain evidence="6">CCTCC AA 2012012</strain>
    </source>
</reference>
<dbReference type="Gene3D" id="3.30.70.250">
    <property type="entry name" value="Malonyl-CoA ACP transacylase, ACP-binding"/>
    <property type="match status" value="1"/>
</dbReference>
<dbReference type="EMBL" id="CP159342">
    <property type="protein sequence ID" value="XCH76229.1"/>
    <property type="molecule type" value="Genomic_DNA"/>
</dbReference>
<dbReference type="GO" id="GO:0071770">
    <property type="term" value="P:DIM/DIP cell wall layer assembly"/>
    <property type="evidence" value="ECO:0007669"/>
    <property type="project" value="TreeGrafter"/>
</dbReference>
<dbReference type="GO" id="GO:0005886">
    <property type="term" value="C:plasma membrane"/>
    <property type="evidence" value="ECO:0007669"/>
    <property type="project" value="TreeGrafter"/>
</dbReference>
<feature type="domain" description="Malonyl-CoA:ACP transacylase (MAT)" evidence="4">
    <location>
        <begin position="30"/>
        <end position="341"/>
    </location>
</feature>
<dbReference type="InterPro" id="IPR014043">
    <property type="entry name" value="Acyl_transferase_dom"/>
</dbReference>
<dbReference type="EMBL" id="CP157762">
    <property type="protein sequence ID" value="XBP95526.1"/>
    <property type="molecule type" value="Genomic_DNA"/>
</dbReference>
<dbReference type="InterPro" id="IPR050091">
    <property type="entry name" value="PKS_NRPS_Biosynth_Enz"/>
</dbReference>
<reference evidence="5" key="1">
    <citation type="submission" date="2024-01" db="EMBL/GenBank/DDBJ databases">
        <title>The genome sequence of Micromonospora mangrovi CCTCC AA 2012012.</title>
        <authorList>
            <person name="Gao J."/>
        </authorList>
    </citation>
    <scope>NUCLEOTIDE SEQUENCE</scope>
    <source>
        <strain evidence="5">CCTCC AA 2012012</strain>
    </source>
</reference>
<organism evidence="5">
    <name type="scientific">Micromonospora sp. CCTCC AA 2012012</name>
    <dbReference type="NCBI Taxonomy" id="3111921"/>
    <lineage>
        <taxon>Bacteria</taxon>
        <taxon>Bacillati</taxon>
        <taxon>Actinomycetota</taxon>
        <taxon>Actinomycetes</taxon>
        <taxon>Micromonosporales</taxon>
        <taxon>Micromonosporaceae</taxon>
        <taxon>Micromonospora</taxon>
    </lineage>
</organism>
<evidence type="ECO:0000313" key="5">
    <source>
        <dbReference type="EMBL" id="XBP95526.1"/>
    </source>
</evidence>
<gene>
    <name evidence="6" type="ORF">ABUL08_09110</name>
    <name evidence="5" type="ORF">VK199_09065</name>
</gene>
<dbReference type="GO" id="GO:0005737">
    <property type="term" value="C:cytoplasm"/>
    <property type="evidence" value="ECO:0007669"/>
    <property type="project" value="TreeGrafter"/>
</dbReference>
<dbReference type="PANTHER" id="PTHR43775">
    <property type="entry name" value="FATTY ACID SYNTHASE"/>
    <property type="match status" value="1"/>
</dbReference>
<proteinExistence type="predicted"/>
<keyword evidence="5" id="KW-0808">Transferase</keyword>
<dbReference type="SUPFAM" id="SSF52151">
    <property type="entry name" value="FabD/lysophospholipase-like"/>
    <property type="match status" value="1"/>
</dbReference>
<protein>
    <submittedName>
        <fullName evidence="5">Acyltransferase domain-containing protein</fullName>
    </submittedName>
</protein>
<evidence type="ECO:0000256" key="3">
    <source>
        <dbReference type="SAM" id="MobiDB-lite"/>
    </source>
</evidence>
<keyword evidence="2" id="KW-0597">Phosphoprotein</keyword>
<evidence type="ECO:0000256" key="2">
    <source>
        <dbReference type="ARBA" id="ARBA00022553"/>
    </source>
</evidence>
<feature type="region of interest" description="Disordered" evidence="3">
    <location>
        <begin position="334"/>
        <end position="359"/>
    </location>
</feature>
<dbReference type="AlphaFoldDB" id="A0AAU7MFZ3"/>
<dbReference type="Pfam" id="PF00698">
    <property type="entry name" value="Acyl_transf_1"/>
    <property type="match status" value="1"/>
</dbReference>
<dbReference type="GO" id="GO:0006633">
    <property type="term" value="P:fatty acid biosynthetic process"/>
    <property type="evidence" value="ECO:0007669"/>
    <property type="project" value="TreeGrafter"/>
</dbReference>
<evidence type="ECO:0000313" key="6">
    <source>
        <dbReference type="EMBL" id="XCH76229.1"/>
    </source>
</evidence>
<dbReference type="InterPro" id="IPR016035">
    <property type="entry name" value="Acyl_Trfase/lysoPLipase"/>
</dbReference>
<evidence type="ECO:0000256" key="1">
    <source>
        <dbReference type="ARBA" id="ARBA00022450"/>
    </source>
</evidence>
<sequence>MTETPPTITAPGGALIAGPARQRRTRLVFLFPGRAAAVTGMARAPYAAPVVRAEVDRALATLDPPLAGRVHAVLFGPPGGAVPADAADPALFVLAHALTRLLADAGLTPDTVVGYGSGEVTAACAAGVLDPADALRLAVAYGRLAADLPPTATMSVGLPPEDVTRQLPPGVRLVAVDTPESCVVAGPEAELRRWERDLAQLYVTCHRPAAPVAGHPDDVPSRLGPVAAALVGVTPHAPRIRWLSSVSGRPVSADEAVDREHWLRQPLHPVRFADAAAQLGPGDRLVEVGPGGTLTGLLRQITPDLPARAILPADADGRPTPHPDPVRAVRALLAGAARRDSPHLPDQTEAGVPRPGRRR</sequence>
<accession>A0AAU7MFZ3</accession>
<dbReference type="InterPro" id="IPR001227">
    <property type="entry name" value="Ac_transferase_dom_sf"/>
</dbReference>
<dbReference type="RefSeq" id="WP_350936421.1">
    <property type="nucleotide sequence ID" value="NZ_CP157762.1"/>
</dbReference>
<keyword evidence="1" id="KW-0596">Phosphopantetheine</keyword>
<name>A0AAU7MFZ3_9ACTN</name>
<dbReference type="Gene3D" id="3.40.366.10">
    <property type="entry name" value="Malonyl-Coenzyme A Acyl Carrier Protein, domain 2"/>
    <property type="match status" value="1"/>
</dbReference>
<dbReference type="PANTHER" id="PTHR43775:SF37">
    <property type="entry name" value="SI:DKEY-61P9.11"/>
    <property type="match status" value="1"/>
</dbReference>
<dbReference type="SMART" id="SM00827">
    <property type="entry name" value="PKS_AT"/>
    <property type="match status" value="1"/>
</dbReference>
<keyword evidence="5" id="KW-0012">Acyltransferase</keyword>